<dbReference type="Proteomes" id="UP000500857">
    <property type="component" value="Chromosome"/>
</dbReference>
<protein>
    <submittedName>
        <fullName evidence="3">Dihydroorotase</fullName>
        <ecNumber evidence="3">3.5.2.3</ecNumber>
    </submittedName>
</protein>
<dbReference type="NCBIfam" id="TIGR00857">
    <property type="entry name" value="pyrC_multi"/>
    <property type="match status" value="1"/>
</dbReference>
<dbReference type="GO" id="GO:0006221">
    <property type="term" value="P:pyrimidine nucleotide biosynthetic process"/>
    <property type="evidence" value="ECO:0007669"/>
    <property type="project" value="UniProtKB-KW"/>
</dbReference>
<dbReference type="KEGG" id="oxy:HCG48_15050"/>
<evidence type="ECO:0000259" key="2">
    <source>
        <dbReference type="Pfam" id="PF12890"/>
    </source>
</evidence>
<keyword evidence="4" id="KW-1185">Reference proteome</keyword>
<dbReference type="Gene3D" id="3.20.20.140">
    <property type="entry name" value="Metal-dependent hydrolases"/>
    <property type="match status" value="1"/>
</dbReference>
<dbReference type="AlphaFoldDB" id="A0A6H1TYP6"/>
<dbReference type="NCBIfam" id="NF005614">
    <property type="entry name" value="PRK07369.1"/>
    <property type="match status" value="1"/>
</dbReference>
<dbReference type="InterPro" id="IPR004722">
    <property type="entry name" value="DHOase"/>
</dbReference>
<dbReference type="Pfam" id="PF12890">
    <property type="entry name" value="DHOase"/>
    <property type="match status" value="1"/>
</dbReference>
<dbReference type="GO" id="GO:0004038">
    <property type="term" value="F:allantoinase activity"/>
    <property type="evidence" value="ECO:0007669"/>
    <property type="project" value="TreeGrafter"/>
</dbReference>
<dbReference type="SUPFAM" id="SSF51338">
    <property type="entry name" value="Composite domain of metallo-dependent hydrolases"/>
    <property type="match status" value="1"/>
</dbReference>
<feature type="domain" description="Dihydroorotase catalytic" evidence="2">
    <location>
        <begin position="55"/>
        <end position="243"/>
    </location>
</feature>
<dbReference type="InterPro" id="IPR050138">
    <property type="entry name" value="DHOase/Allantoinase_Hydrolase"/>
</dbReference>
<dbReference type="PANTHER" id="PTHR43668">
    <property type="entry name" value="ALLANTOINASE"/>
    <property type="match status" value="1"/>
</dbReference>
<reference evidence="3 4" key="1">
    <citation type="submission" date="2020-04" db="EMBL/GenBank/DDBJ databases">
        <authorList>
            <person name="Basu S."/>
            <person name="Maruthanayagam V."/>
            <person name="Chakraborty S."/>
            <person name="Pramanik A."/>
            <person name="Mukherjee J."/>
            <person name="Brink B."/>
        </authorList>
    </citation>
    <scope>NUCLEOTIDE SEQUENCE [LARGE SCALE GENOMIC DNA]</scope>
    <source>
        <strain evidence="3 4">AP17</strain>
    </source>
</reference>
<dbReference type="GO" id="GO:0004151">
    <property type="term" value="F:dihydroorotase activity"/>
    <property type="evidence" value="ECO:0007669"/>
    <property type="project" value="UniProtKB-EC"/>
</dbReference>
<keyword evidence="1" id="KW-0665">Pyrimidine biosynthesis</keyword>
<evidence type="ECO:0000313" key="3">
    <source>
        <dbReference type="EMBL" id="QIZ71738.1"/>
    </source>
</evidence>
<dbReference type="GO" id="GO:0046872">
    <property type="term" value="F:metal ion binding"/>
    <property type="evidence" value="ECO:0007669"/>
    <property type="project" value="InterPro"/>
</dbReference>
<name>A0A6H1TYP6_9CYAN</name>
<dbReference type="CDD" id="cd01317">
    <property type="entry name" value="DHOase_IIa"/>
    <property type="match status" value="1"/>
</dbReference>
<accession>A0A6H1TYP6</accession>
<dbReference type="PANTHER" id="PTHR43668:SF2">
    <property type="entry name" value="ALLANTOINASE"/>
    <property type="match status" value="1"/>
</dbReference>
<dbReference type="SUPFAM" id="SSF51556">
    <property type="entry name" value="Metallo-dependent hydrolases"/>
    <property type="match status" value="1"/>
</dbReference>
<keyword evidence="3" id="KW-0378">Hydrolase</keyword>
<proteinExistence type="predicted"/>
<evidence type="ECO:0000313" key="4">
    <source>
        <dbReference type="Proteomes" id="UP000500857"/>
    </source>
</evidence>
<dbReference type="RefSeq" id="WP_168569890.1">
    <property type="nucleotide sequence ID" value="NZ_CP051167.1"/>
</dbReference>
<gene>
    <name evidence="3" type="ORF">HCG48_15050</name>
</gene>
<dbReference type="EMBL" id="CP051167">
    <property type="protein sequence ID" value="QIZ71738.1"/>
    <property type="molecule type" value="Genomic_DNA"/>
</dbReference>
<dbReference type="InterPro" id="IPR032466">
    <property type="entry name" value="Metal_Hydrolase"/>
</dbReference>
<dbReference type="GO" id="GO:0005737">
    <property type="term" value="C:cytoplasm"/>
    <property type="evidence" value="ECO:0007669"/>
    <property type="project" value="TreeGrafter"/>
</dbReference>
<dbReference type="Gene3D" id="2.30.40.10">
    <property type="entry name" value="Urease, subunit C, domain 1"/>
    <property type="match status" value="1"/>
</dbReference>
<dbReference type="GO" id="GO:0006145">
    <property type="term" value="P:purine nucleobase catabolic process"/>
    <property type="evidence" value="ECO:0007669"/>
    <property type="project" value="TreeGrafter"/>
</dbReference>
<organism evidence="3 4">
    <name type="scientific">Oxynema aestuarii AP17</name>
    <dbReference type="NCBI Taxonomy" id="2064643"/>
    <lineage>
        <taxon>Bacteria</taxon>
        <taxon>Bacillati</taxon>
        <taxon>Cyanobacteriota</taxon>
        <taxon>Cyanophyceae</taxon>
        <taxon>Oscillatoriophycideae</taxon>
        <taxon>Oscillatoriales</taxon>
        <taxon>Oscillatoriaceae</taxon>
        <taxon>Oxynema</taxon>
        <taxon>Oxynema aestuarii</taxon>
    </lineage>
</organism>
<dbReference type="EC" id="3.5.2.3" evidence="3"/>
<dbReference type="InterPro" id="IPR011059">
    <property type="entry name" value="Metal-dep_hydrolase_composite"/>
</dbReference>
<sequence length="436" mass="46976">MSTSQLIQQVRILDPVTERDQIADIWIVDGVIRAVDGQLSEAVGSDTDRIDGRGSILGPGLVDLYSHSGEPGFEERETLASLQQAAWAGGFTRVAVLPDTVPVLDNPAGLSFVRRRVEEGKVEGNQPQLGFWGALTLGGKGEQMSELAELAAAGIVGFADDRPVEHLGLLRRILEYIGPLGKPVALWPCRRDLAGNGVAREGSASVRLGLPGHPAIAETSALSALLELVEAIATPVHIMRVSTARSVELIAHAKGRGVPVTASTSWMHLLLDTEALASYDPSLRLDPPLGNPGDRRALIQGIDDGTIDAIAIDHRGYTYEEKTVAFSEAPAGAIGLELALPLLWQEFVATEKLSPLTLWKALSLAPARCLQQEFRAIAPGEPAELTLFDPQTTWTADGRSLRSLSHNTPWLGQTITGRVARSWLKKYDGHYIPYIK</sequence>
<dbReference type="InterPro" id="IPR024403">
    <property type="entry name" value="DHOase_cat"/>
</dbReference>
<evidence type="ECO:0000256" key="1">
    <source>
        <dbReference type="ARBA" id="ARBA00022975"/>
    </source>
</evidence>